<protein>
    <submittedName>
        <fullName evidence="1">Uncharacterized conserved protein YaeQ, suppresses RfaH defect</fullName>
    </submittedName>
</protein>
<proteinExistence type="predicted"/>
<dbReference type="RefSeq" id="WP_091991834.1">
    <property type="nucleotide sequence ID" value="NZ_FOLO01000097.1"/>
</dbReference>
<dbReference type="OrthoDB" id="5293309at2"/>
<accession>A0A1I1UUK3</accession>
<dbReference type="EMBL" id="FOLO01000097">
    <property type="protein sequence ID" value="SFD74255.1"/>
    <property type="molecule type" value="Genomic_DNA"/>
</dbReference>
<dbReference type="PANTHER" id="PTHR38784:SF1">
    <property type="entry name" value="SUCROSE PHOSPHORYLASE"/>
    <property type="match status" value="1"/>
</dbReference>
<evidence type="ECO:0000313" key="1">
    <source>
        <dbReference type="EMBL" id="SFD74255.1"/>
    </source>
</evidence>
<dbReference type="InterPro" id="IPR038590">
    <property type="entry name" value="YaeQ_sf"/>
</dbReference>
<dbReference type="InterPro" id="IPR009822">
    <property type="entry name" value="YaeQ"/>
</dbReference>
<evidence type="ECO:0000313" key="2">
    <source>
        <dbReference type="Proteomes" id="UP000198862"/>
    </source>
</evidence>
<dbReference type="Proteomes" id="UP000198862">
    <property type="component" value="Unassembled WGS sequence"/>
</dbReference>
<sequence>MALKATILKVKLSLSDMDRHVYQDFSFTVAQHPSETDQRLMIRILAFALNACEGLEFTKGLCEEDEPELWHVNYSEEIELWIDLGLPDEKRVKKACNRAKKVRLYTYGEGAQETWWQKNSQKLNKMNVLEVFSLPFEATQQLATMISRGMQLSVTIQDGQVWFSDESHSILIESTQLK</sequence>
<organism evidence="1 2">
    <name type="scientific">Pseudoalteromonas denitrificans DSM 6059</name>
    <dbReference type="NCBI Taxonomy" id="1123010"/>
    <lineage>
        <taxon>Bacteria</taxon>
        <taxon>Pseudomonadati</taxon>
        <taxon>Pseudomonadota</taxon>
        <taxon>Gammaproteobacteria</taxon>
        <taxon>Alteromonadales</taxon>
        <taxon>Pseudoalteromonadaceae</taxon>
        <taxon>Pseudoalteromonas</taxon>
    </lineage>
</organism>
<keyword evidence="2" id="KW-1185">Reference proteome</keyword>
<dbReference type="Pfam" id="PF07152">
    <property type="entry name" value="YaeQ"/>
    <property type="match status" value="1"/>
</dbReference>
<dbReference type="InterPro" id="IPR011335">
    <property type="entry name" value="Restrct_endonuc-II-like"/>
</dbReference>
<dbReference type="SMART" id="SM01322">
    <property type="entry name" value="YaeQ"/>
    <property type="match status" value="1"/>
</dbReference>
<dbReference type="SUPFAM" id="SSF52980">
    <property type="entry name" value="Restriction endonuclease-like"/>
    <property type="match status" value="1"/>
</dbReference>
<dbReference type="AlphaFoldDB" id="A0A1I1UUK3"/>
<dbReference type="STRING" id="1123010.SAMN02745724_05336"/>
<gene>
    <name evidence="1" type="ORF">SAMN02745724_05336</name>
</gene>
<name>A0A1I1UUK3_9GAMM</name>
<dbReference type="PIRSF" id="PIRSF011484">
    <property type="entry name" value="YaeQ"/>
    <property type="match status" value="1"/>
</dbReference>
<dbReference type="CDD" id="cd22368">
    <property type="entry name" value="YaeQ-like"/>
    <property type="match status" value="1"/>
</dbReference>
<dbReference type="Gene3D" id="3.10.640.10">
    <property type="entry name" value="Restriction endonuclease-like alpha-beta roll domain"/>
    <property type="match status" value="1"/>
</dbReference>
<dbReference type="PANTHER" id="PTHR38784">
    <property type="entry name" value="SUCROSE PHOSPHORYLASE"/>
    <property type="match status" value="1"/>
</dbReference>
<reference evidence="1 2" key="1">
    <citation type="submission" date="2016-10" db="EMBL/GenBank/DDBJ databases">
        <authorList>
            <person name="de Groot N.N."/>
        </authorList>
    </citation>
    <scope>NUCLEOTIDE SEQUENCE [LARGE SCALE GENOMIC DNA]</scope>
    <source>
        <strain evidence="1 2">DSM 6059</strain>
    </source>
</reference>